<gene>
    <name evidence="1" type="ORF">NDU88_001932</name>
</gene>
<keyword evidence="2" id="KW-1185">Reference proteome</keyword>
<dbReference type="Proteomes" id="UP001066276">
    <property type="component" value="Chromosome 2_2"/>
</dbReference>
<evidence type="ECO:0000313" key="2">
    <source>
        <dbReference type="Proteomes" id="UP001066276"/>
    </source>
</evidence>
<name>A0AAV7UU38_PLEWA</name>
<proteinExistence type="predicted"/>
<organism evidence="1 2">
    <name type="scientific">Pleurodeles waltl</name>
    <name type="common">Iberian ribbed newt</name>
    <dbReference type="NCBI Taxonomy" id="8319"/>
    <lineage>
        <taxon>Eukaryota</taxon>
        <taxon>Metazoa</taxon>
        <taxon>Chordata</taxon>
        <taxon>Craniata</taxon>
        <taxon>Vertebrata</taxon>
        <taxon>Euteleostomi</taxon>
        <taxon>Amphibia</taxon>
        <taxon>Batrachia</taxon>
        <taxon>Caudata</taxon>
        <taxon>Salamandroidea</taxon>
        <taxon>Salamandridae</taxon>
        <taxon>Pleurodelinae</taxon>
        <taxon>Pleurodeles</taxon>
    </lineage>
</organism>
<sequence length="79" mass="9311">MSRRECQYASQRTRIRLPTIRRRDTLILLLPQESLQSTEKRLVLKSHLVLRIPENKSDPSFIDLAQQLSRVLWGRGRGQ</sequence>
<comment type="caution">
    <text evidence="1">The sequence shown here is derived from an EMBL/GenBank/DDBJ whole genome shotgun (WGS) entry which is preliminary data.</text>
</comment>
<protein>
    <submittedName>
        <fullName evidence="1">Uncharacterized protein</fullName>
    </submittedName>
</protein>
<dbReference type="AlphaFoldDB" id="A0AAV7UU38"/>
<reference evidence="1" key="1">
    <citation type="journal article" date="2022" name="bioRxiv">
        <title>Sequencing and chromosome-scale assembly of the giantPleurodeles waltlgenome.</title>
        <authorList>
            <person name="Brown T."/>
            <person name="Elewa A."/>
            <person name="Iarovenko S."/>
            <person name="Subramanian E."/>
            <person name="Araus A.J."/>
            <person name="Petzold A."/>
            <person name="Susuki M."/>
            <person name="Suzuki K.-i.T."/>
            <person name="Hayashi T."/>
            <person name="Toyoda A."/>
            <person name="Oliveira C."/>
            <person name="Osipova E."/>
            <person name="Leigh N.D."/>
            <person name="Simon A."/>
            <person name="Yun M.H."/>
        </authorList>
    </citation>
    <scope>NUCLEOTIDE SEQUENCE</scope>
    <source>
        <strain evidence="1">20211129_DDA</strain>
        <tissue evidence="1">Liver</tissue>
    </source>
</reference>
<dbReference type="EMBL" id="JANPWB010000004">
    <property type="protein sequence ID" value="KAJ1192625.1"/>
    <property type="molecule type" value="Genomic_DNA"/>
</dbReference>
<evidence type="ECO:0000313" key="1">
    <source>
        <dbReference type="EMBL" id="KAJ1192625.1"/>
    </source>
</evidence>
<accession>A0AAV7UU38</accession>